<feature type="domain" description="Glycosyl transferase family 1" evidence="4">
    <location>
        <begin position="189"/>
        <end position="358"/>
    </location>
</feature>
<dbReference type="Proteomes" id="UP001470023">
    <property type="component" value="Unassembled WGS sequence"/>
</dbReference>
<protein>
    <recommendedName>
        <fullName evidence="1">D-inositol 3-phosphate glycosyltransferase</fullName>
    </recommendedName>
</protein>
<dbReference type="SUPFAM" id="SSF53756">
    <property type="entry name" value="UDP-Glycosyltransferase/glycogen phosphorylase"/>
    <property type="match status" value="1"/>
</dbReference>
<proteinExistence type="predicted"/>
<feature type="domain" description="Glycosyltransferase subfamily 4-like N-terminal" evidence="5">
    <location>
        <begin position="11"/>
        <end position="170"/>
    </location>
</feature>
<dbReference type="InterPro" id="IPR028098">
    <property type="entry name" value="Glyco_trans_4-like_N"/>
</dbReference>
<evidence type="ECO:0000256" key="3">
    <source>
        <dbReference type="ARBA" id="ARBA00022679"/>
    </source>
</evidence>
<dbReference type="CDD" id="cd03801">
    <property type="entry name" value="GT4_PimA-like"/>
    <property type="match status" value="1"/>
</dbReference>
<sequence length="380" mass="40819">MLTNEYPPDTYGGAGVYVDALVRALRRNLSVEVMCFGGSRADATGFVADPALLGADEALRTLSTNLRMAGAAVSCDVVHSNTWHTALAGHVMALMHGVPHVVTAHSLEPLRPWKEARLGRGYRLSSWAERTAYESAAAVVVLSDAMAADIRSAYPGVDPKRIHVIRPGVDNTVFHRTVDPTALRRLGVEASHPYILYVGRLSRQKGVTHLVEAYGRMQCDVRLVLVASAPDTATDSERLHDVIGQVDGARPGSVTWIRQSPSRSELAVLMSHATVVCTPSEYEPLGLVNLEAMACGTPVVVSDVGGMPEVVEHGRTGLVVPFFSADPEGFQAALAQALDTIVADPHAAQRMGEEGRRRAIADFAWPSTADAVSRLYRSLL</sequence>
<dbReference type="PANTHER" id="PTHR12526:SF590">
    <property type="entry name" value="ALPHA-MALTOSE-1-PHOSPHATE SYNTHASE"/>
    <property type="match status" value="1"/>
</dbReference>
<dbReference type="Gene3D" id="3.40.50.2000">
    <property type="entry name" value="Glycogen Phosphorylase B"/>
    <property type="match status" value="2"/>
</dbReference>
<dbReference type="PANTHER" id="PTHR12526">
    <property type="entry name" value="GLYCOSYLTRANSFERASE"/>
    <property type="match status" value="1"/>
</dbReference>
<dbReference type="EMBL" id="JBEPAZ010000069">
    <property type="protein sequence ID" value="MER6433785.1"/>
    <property type="molecule type" value="Genomic_DNA"/>
</dbReference>
<dbReference type="Pfam" id="PF13439">
    <property type="entry name" value="Glyco_transf_4"/>
    <property type="match status" value="1"/>
</dbReference>
<evidence type="ECO:0000256" key="1">
    <source>
        <dbReference type="ARBA" id="ARBA00021292"/>
    </source>
</evidence>
<evidence type="ECO:0000313" key="7">
    <source>
        <dbReference type="Proteomes" id="UP001470023"/>
    </source>
</evidence>
<reference evidence="6 7" key="1">
    <citation type="submission" date="2024-06" db="EMBL/GenBank/DDBJ databases">
        <title>The Natural Products Discovery Center: Release of the First 8490 Sequenced Strains for Exploring Actinobacteria Biosynthetic Diversity.</title>
        <authorList>
            <person name="Kalkreuter E."/>
            <person name="Kautsar S.A."/>
            <person name="Yang D."/>
            <person name="Bader C.D."/>
            <person name="Teijaro C.N."/>
            <person name="Fluegel L."/>
            <person name="Davis C.M."/>
            <person name="Simpson J.R."/>
            <person name="Lauterbach L."/>
            <person name="Steele A.D."/>
            <person name="Gui C."/>
            <person name="Meng S."/>
            <person name="Li G."/>
            <person name="Viehrig K."/>
            <person name="Ye F."/>
            <person name="Su P."/>
            <person name="Kiefer A.F."/>
            <person name="Nichols A."/>
            <person name="Cepeda A.J."/>
            <person name="Yan W."/>
            <person name="Fan B."/>
            <person name="Jiang Y."/>
            <person name="Adhikari A."/>
            <person name="Zheng C.-J."/>
            <person name="Schuster L."/>
            <person name="Cowan T.M."/>
            <person name="Smanski M.J."/>
            <person name="Chevrette M.G."/>
            <person name="De Carvalho L.P.S."/>
            <person name="Shen B."/>
        </authorList>
    </citation>
    <scope>NUCLEOTIDE SEQUENCE [LARGE SCALE GENOMIC DNA]</scope>
    <source>
        <strain evidence="6 7">NPDC001166</strain>
    </source>
</reference>
<comment type="caution">
    <text evidence="6">The sequence shown here is derived from an EMBL/GenBank/DDBJ whole genome shotgun (WGS) entry which is preliminary data.</text>
</comment>
<dbReference type="Pfam" id="PF00534">
    <property type="entry name" value="Glycos_transf_1"/>
    <property type="match status" value="1"/>
</dbReference>
<dbReference type="RefSeq" id="WP_352065812.1">
    <property type="nucleotide sequence ID" value="NZ_JBEPAZ010000069.1"/>
</dbReference>
<dbReference type="InterPro" id="IPR011875">
    <property type="entry name" value="M1P_synthase"/>
</dbReference>
<evidence type="ECO:0000259" key="5">
    <source>
        <dbReference type="Pfam" id="PF13439"/>
    </source>
</evidence>
<gene>
    <name evidence="6" type="primary">glgA</name>
    <name evidence="6" type="ORF">ABT272_39685</name>
</gene>
<evidence type="ECO:0000313" key="6">
    <source>
        <dbReference type="EMBL" id="MER6433785.1"/>
    </source>
</evidence>
<evidence type="ECO:0000256" key="2">
    <source>
        <dbReference type="ARBA" id="ARBA00022676"/>
    </source>
</evidence>
<dbReference type="InterPro" id="IPR001296">
    <property type="entry name" value="Glyco_trans_1"/>
</dbReference>
<accession>A0ABV1UKH4</accession>
<keyword evidence="2 6" id="KW-0328">Glycosyltransferase</keyword>
<evidence type="ECO:0000259" key="4">
    <source>
        <dbReference type="Pfam" id="PF00534"/>
    </source>
</evidence>
<name>A0ABV1UKH4_9ACTN</name>
<dbReference type="NCBIfam" id="TIGR02149">
    <property type="entry name" value="glgA_Coryne"/>
    <property type="match status" value="1"/>
</dbReference>
<keyword evidence="7" id="KW-1185">Reference proteome</keyword>
<organism evidence="6 7">
    <name type="scientific">Streptomyces sp. 900105245</name>
    <dbReference type="NCBI Taxonomy" id="3154379"/>
    <lineage>
        <taxon>Bacteria</taxon>
        <taxon>Bacillati</taxon>
        <taxon>Actinomycetota</taxon>
        <taxon>Actinomycetes</taxon>
        <taxon>Kitasatosporales</taxon>
        <taxon>Streptomycetaceae</taxon>
        <taxon>Streptomyces</taxon>
    </lineage>
</organism>
<keyword evidence="3 6" id="KW-0808">Transferase</keyword>
<dbReference type="GO" id="GO:0009011">
    <property type="term" value="F:alpha-1,4-glucan glucosyltransferase (ADP-glucose donor) activity"/>
    <property type="evidence" value="ECO:0007669"/>
    <property type="project" value="UniProtKB-EC"/>
</dbReference>